<dbReference type="RefSeq" id="WP_184294421.1">
    <property type="nucleotide sequence ID" value="NZ_JACHXO010000002.1"/>
</dbReference>
<comment type="caution">
    <text evidence="1">The sequence shown here is derived from an EMBL/GenBank/DDBJ whole genome shotgun (WGS) entry which is preliminary data.</text>
</comment>
<dbReference type="Proteomes" id="UP000574369">
    <property type="component" value="Unassembled WGS sequence"/>
</dbReference>
<reference evidence="1 2" key="1">
    <citation type="submission" date="2020-08" db="EMBL/GenBank/DDBJ databases">
        <title>Genomic Encyclopedia of Type Strains, Phase III (KMG-III): the genomes of soil and plant-associated and newly described type strains.</title>
        <authorList>
            <person name="Whitman W."/>
        </authorList>
    </citation>
    <scope>NUCLEOTIDE SEQUENCE [LARGE SCALE GENOMIC DNA]</scope>
    <source>
        <strain evidence="1 2">CECT 7247</strain>
    </source>
</reference>
<keyword evidence="2" id="KW-1185">Reference proteome</keyword>
<organism evidence="1 2">
    <name type="scientific">Roseateles terrae</name>
    <dbReference type="NCBI Taxonomy" id="431060"/>
    <lineage>
        <taxon>Bacteria</taxon>
        <taxon>Pseudomonadati</taxon>
        <taxon>Pseudomonadota</taxon>
        <taxon>Betaproteobacteria</taxon>
        <taxon>Burkholderiales</taxon>
        <taxon>Sphaerotilaceae</taxon>
        <taxon>Roseateles</taxon>
    </lineage>
</organism>
<evidence type="ECO:0000313" key="2">
    <source>
        <dbReference type="Proteomes" id="UP000574369"/>
    </source>
</evidence>
<accession>A0ABR6GT10</accession>
<protein>
    <recommendedName>
        <fullName evidence="3">Photosynthesis system II assembly factor Ycf48/Hcf136-like domain-containing protein</fullName>
    </recommendedName>
</protein>
<evidence type="ECO:0000313" key="1">
    <source>
        <dbReference type="EMBL" id="MBB3194399.1"/>
    </source>
</evidence>
<proteinExistence type="predicted"/>
<evidence type="ECO:0008006" key="3">
    <source>
        <dbReference type="Google" id="ProtNLM"/>
    </source>
</evidence>
<name>A0ABR6GT10_9BURK</name>
<gene>
    <name evidence="1" type="ORF">FHS28_001784</name>
</gene>
<dbReference type="EMBL" id="JACHXO010000002">
    <property type="protein sequence ID" value="MBB3194399.1"/>
    <property type="molecule type" value="Genomic_DNA"/>
</dbReference>
<sequence>MPRSHLSPAAWADVFQGQEIVGVAIRNRHTLQTLSRHAMPQDQASRLLDGQIPTRVATIFLNDSSDENVGFRDLSGMTHPRLGVSRASFHDGVLVASMDRDGDVYPVGGGFDGPFEKIHPGGWPGVQRLRCIGDQTFAVTLARGLYQRVTVGQWERLPGIPVSRREEELQAAGFRDLDGFSAAEMYAVGGHGDVWRLHAGEWRQMAFPTRDALATVTCGGDGNVYITGEGGSLWVGERGTWRRLHQGDSGVLWNETRWFNGQLWLASDDRLRVWDGSRLLAPEHAGIPILASGHLDAHDGLLAVADLWTVSTFDGHSWRQVVTPFKD</sequence>